<dbReference type="EMBL" id="JBHLWO010000002">
    <property type="protein sequence ID" value="MFC0318648.1"/>
    <property type="molecule type" value="Genomic_DNA"/>
</dbReference>
<dbReference type="Proteomes" id="UP001589774">
    <property type="component" value="Unassembled WGS sequence"/>
</dbReference>
<dbReference type="RefSeq" id="WP_130857534.1">
    <property type="nucleotide sequence ID" value="NZ_JBHLWO010000002.1"/>
</dbReference>
<organism evidence="1 2">
    <name type="scientific">Olivibacter oleidegradans</name>
    <dbReference type="NCBI Taxonomy" id="760123"/>
    <lineage>
        <taxon>Bacteria</taxon>
        <taxon>Pseudomonadati</taxon>
        <taxon>Bacteroidota</taxon>
        <taxon>Sphingobacteriia</taxon>
        <taxon>Sphingobacteriales</taxon>
        <taxon>Sphingobacteriaceae</taxon>
        <taxon>Olivibacter</taxon>
    </lineage>
</organism>
<keyword evidence="2" id="KW-1185">Reference proteome</keyword>
<evidence type="ECO:0000313" key="1">
    <source>
        <dbReference type="EMBL" id="MFC0318648.1"/>
    </source>
</evidence>
<protein>
    <submittedName>
        <fullName evidence="1">Uncharacterized protein</fullName>
    </submittedName>
</protein>
<proteinExistence type="predicted"/>
<comment type="caution">
    <text evidence="1">The sequence shown here is derived from an EMBL/GenBank/DDBJ whole genome shotgun (WGS) entry which is preliminary data.</text>
</comment>
<name>A0ABV6HIC4_9SPHI</name>
<evidence type="ECO:0000313" key="2">
    <source>
        <dbReference type="Proteomes" id="UP001589774"/>
    </source>
</evidence>
<sequence length="182" mass="20914">MAKLSGLNEAEIRGRTDTELLTDPGMLERRRNGELPVIHVGGHDFEIDWNERVLRHVHDSRKIINLRSVPSSSEGKEIDFYFHTGSGERIYLPAAPTRLPENVVLVTLPNEIHLDPLGVARSLGLDDLYFMRKYPLQMRHVARVTQLKDTALPEIVRRNQIEKEIAIGERQKTKSRRAKHIK</sequence>
<accession>A0ABV6HIC4</accession>
<reference evidence="1 2" key="1">
    <citation type="submission" date="2024-09" db="EMBL/GenBank/DDBJ databases">
        <authorList>
            <person name="Sun Q."/>
            <person name="Mori K."/>
        </authorList>
    </citation>
    <scope>NUCLEOTIDE SEQUENCE [LARGE SCALE GENOMIC DNA]</scope>
    <source>
        <strain evidence="1 2">CCM 7765</strain>
    </source>
</reference>
<gene>
    <name evidence="1" type="ORF">ACFFI0_10020</name>
</gene>